<dbReference type="AlphaFoldDB" id="A0AAU8J6F0"/>
<dbReference type="EMBL" id="CP159837">
    <property type="protein sequence ID" value="XCM34683.1"/>
    <property type="molecule type" value="Genomic_DNA"/>
</dbReference>
<evidence type="ECO:0000313" key="1">
    <source>
        <dbReference type="EMBL" id="XCM34683.1"/>
    </source>
</evidence>
<proteinExistence type="predicted"/>
<accession>A0AAU8J6F0</accession>
<reference evidence="1" key="1">
    <citation type="submission" date="2024-07" db="EMBL/GenBank/DDBJ databases">
        <authorList>
            <person name="Kim Y.J."/>
            <person name="Jeong J.Y."/>
        </authorList>
    </citation>
    <scope>NUCLEOTIDE SEQUENCE</scope>
    <source>
        <strain evidence="1">GIHE-MW2</strain>
    </source>
</reference>
<sequence>MNPSELESEVSHILHIPNSPTEALQIHRVLQQLKASRPDLVQWLSHCWHTE</sequence>
<protein>
    <submittedName>
        <fullName evidence="1">Uncharacterized protein</fullName>
    </submittedName>
</protein>
<name>A0AAU8J6F0_9CYAN</name>
<gene>
    <name evidence="1" type="ORF">ABWT76_003304</name>
</gene>
<dbReference type="RefSeq" id="WP_156331981.1">
    <property type="nucleotide sequence ID" value="NZ_CP159837.1"/>
</dbReference>
<organism evidence="1">
    <name type="scientific">Planktothricoides raciborskii GIHE-MW2</name>
    <dbReference type="NCBI Taxonomy" id="2792601"/>
    <lineage>
        <taxon>Bacteria</taxon>
        <taxon>Bacillati</taxon>
        <taxon>Cyanobacteriota</taxon>
        <taxon>Cyanophyceae</taxon>
        <taxon>Oscillatoriophycideae</taxon>
        <taxon>Oscillatoriales</taxon>
        <taxon>Oscillatoriaceae</taxon>
        <taxon>Planktothricoides</taxon>
    </lineage>
</organism>